<reference evidence="3 4" key="1">
    <citation type="journal article" date="2018" name="Nat. Ecol. Evol.">
        <title>Genomic signatures of mitonuclear coevolution across populations of Tigriopus californicus.</title>
        <authorList>
            <person name="Barreto F.S."/>
            <person name="Watson E.T."/>
            <person name="Lima T.G."/>
            <person name="Willett C.S."/>
            <person name="Edmands S."/>
            <person name="Li W."/>
            <person name="Burton R.S."/>
        </authorList>
    </citation>
    <scope>NUCLEOTIDE SEQUENCE [LARGE SCALE GENOMIC DNA]</scope>
    <source>
        <strain evidence="3 4">San Diego</strain>
    </source>
</reference>
<feature type="region of interest" description="Disordered" evidence="1">
    <location>
        <begin position="144"/>
        <end position="186"/>
    </location>
</feature>
<comment type="caution">
    <text evidence="3">The sequence shown here is derived from an EMBL/GenBank/DDBJ whole genome shotgun (WGS) entry which is preliminary data.</text>
</comment>
<dbReference type="SUPFAM" id="SSF56112">
    <property type="entry name" value="Protein kinase-like (PK-like)"/>
    <property type="match status" value="1"/>
</dbReference>
<dbReference type="PANTHER" id="PTHR11012:SF58">
    <property type="entry name" value="CHK KINASE-LIKE DOMAIN-CONTAINING PROTEIN"/>
    <property type="match status" value="1"/>
</dbReference>
<dbReference type="Pfam" id="PF02958">
    <property type="entry name" value="EcKL"/>
    <property type="match status" value="1"/>
</dbReference>
<keyword evidence="4" id="KW-1185">Reference proteome</keyword>
<evidence type="ECO:0000313" key="4">
    <source>
        <dbReference type="Proteomes" id="UP000318571"/>
    </source>
</evidence>
<dbReference type="InterPro" id="IPR004119">
    <property type="entry name" value="EcKL"/>
</dbReference>
<feature type="domain" description="CHK kinase-like" evidence="2">
    <location>
        <begin position="270"/>
        <end position="477"/>
    </location>
</feature>
<dbReference type="EMBL" id="VCGU01000009">
    <property type="protein sequence ID" value="TRY70868.1"/>
    <property type="molecule type" value="Genomic_DNA"/>
</dbReference>
<evidence type="ECO:0000313" key="3">
    <source>
        <dbReference type="EMBL" id="TRY70868.1"/>
    </source>
</evidence>
<dbReference type="InterPro" id="IPR015897">
    <property type="entry name" value="CHK_kinase-like"/>
</dbReference>
<accession>A0A553NZM0</accession>
<feature type="compositionally biased region" description="Basic and acidic residues" evidence="1">
    <location>
        <begin position="41"/>
        <end position="54"/>
    </location>
</feature>
<name>A0A553NZM0_TIGCA</name>
<dbReference type="PANTHER" id="PTHR11012">
    <property type="entry name" value="PROTEIN KINASE-LIKE DOMAIN-CONTAINING"/>
    <property type="match status" value="1"/>
</dbReference>
<evidence type="ECO:0000256" key="1">
    <source>
        <dbReference type="SAM" id="MobiDB-lite"/>
    </source>
</evidence>
<protein>
    <recommendedName>
        <fullName evidence="2">CHK kinase-like domain-containing protein</fullName>
    </recommendedName>
</protein>
<gene>
    <name evidence="3" type="ORF">TCAL_10311</name>
</gene>
<dbReference type="AlphaFoldDB" id="A0A553NZM0"/>
<dbReference type="SMART" id="SM00587">
    <property type="entry name" value="CHK"/>
    <property type="match status" value="1"/>
</dbReference>
<sequence length="631" mass="72866">MQHFIGHLYCACLSNMNPQDQDRAKAEEEDDQDQEDQQDEQEVREQEDSLRVKEAGPTSPDMDGCQQRGRLPRMAINNFTKEWVLFIMQQYYKSNFQESLKEIGKFTAECAADKPPSSTGFDSNENQTEVSQHILSQAFKVMVDVPDPPMSGGRESDDTKGSGPNHATAPKVSGKEKGKERDNQMIKKKKNKIHHLFVKIPPKRTAKFERMVRRNRTLEHEVLVYAEFLKDLKNFVEARVGDNVTLKIPELYHGYQASDCEGSVPDNHVLIIEDLTKKGFKTRDWFTHKLTHEEVTLAVSELAKFHACGLAYRMSLKEEIDEKYPYLEDDLYTSNMAKELLAKYLDSYLHFLSLLPGIQEHVLKLRKISNEVFQLLVKLRRPSDPLGTRFNTVCHGDMWMGNLMFKSQPEESEDGGGPPRDKVSDCIIIDFHSAQFLSPATDLAHLLLTSTSREYRLEHWDEVIEGYYDTFNRTLAEFGLILRHLGTTYNDFLYEVKRALRGQFLCVAFIIPIVIYCGPTEWRFERRRGSSSDRKNTIRHLIQMMAIHEEVPDSPDVEEEAPDFEAEMKGIPNEFKDLYRDEELIQILIDLIHTAADLDILDFQEFCKHLDTPKPMWSKTQATTGKHKPVY</sequence>
<proteinExistence type="predicted"/>
<evidence type="ECO:0000259" key="2">
    <source>
        <dbReference type="SMART" id="SM00587"/>
    </source>
</evidence>
<feature type="compositionally biased region" description="Basic and acidic residues" evidence="1">
    <location>
        <begin position="173"/>
        <end position="185"/>
    </location>
</feature>
<dbReference type="Gene3D" id="3.90.1200.10">
    <property type="match status" value="1"/>
</dbReference>
<feature type="compositionally biased region" description="Acidic residues" evidence="1">
    <location>
        <begin position="27"/>
        <end position="40"/>
    </location>
</feature>
<organism evidence="3 4">
    <name type="scientific">Tigriopus californicus</name>
    <name type="common">Marine copepod</name>
    <dbReference type="NCBI Taxonomy" id="6832"/>
    <lineage>
        <taxon>Eukaryota</taxon>
        <taxon>Metazoa</taxon>
        <taxon>Ecdysozoa</taxon>
        <taxon>Arthropoda</taxon>
        <taxon>Crustacea</taxon>
        <taxon>Multicrustacea</taxon>
        <taxon>Hexanauplia</taxon>
        <taxon>Copepoda</taxon>
        <taxon>Harpacticoida</taxon>
        <taxon>Harpacticidae</taxon>
        <taxon>Tigriopus</taxon>
    </lineage>
</organism>
<dbReference type="InterPro" id="IPR011009">
    <property type="entry name" value="Kinase-like_dom_sf"/>
</dbReference>
<feature type="region of interest" description="Disordered" evidence="1">
    <location>
        <begin position="19"/>
        <end position="69"/>
    </location>
</feature>
<dbReference type="Proteomes" id="UP000318571">
    <property type="component" value="Chromosome 9"/>
</dbReference>
<dbReference type="OMA" id="NDFLYEV"/>